<feature type="compositionally biased region" description="Acidic residues" evidence="1">
    <location>
        <begin position="529"/>
        <end position="540"/>
    </location>
</feature>
<sequence length="596" mass="64615">MSHLPANPFEKADVFHLFDAIPPAASTSTATDGGSDDDLAPITEVQYIALLYMMAAQLGISHAEAERVFPSYKHRLQAVEAADASIDATSSQLPPFCSHLSREGAAAYYWAQPDAHTIPDVRCCDAREMHKQEAFPAPGHGPHVHCLRCFQQTIERAPPSGLGVPPPVVADYRDAASLQLHLEEHRTRYATCLRILEESSSSLGAAGDRLSDEGLEAFEAAAEEASRHVCLMASLGTVACPLVVFYCARCDTFAPLARLHPVSDAAINSASSVVADTWVATESASMVLSRLLLSCHVLYMLDAERFRRQRHSAQNARQNSATNATLSSQHLLYMFKPLLFSPETEEPLMEELESGAECTYAAVVLPNASVAGDPPQLLLREKAEGDGSDVTPTLSRFSPVVIGFAMEWATAALVEKKVAMVLEHSNRATTVCSQEGGEPSPCSPASSLSTPPAFHVTTRMVYIVDTGKWAVAHVLYHRLLPADAELPLGYVDEADDGIRVQDVYEVDVPMPAWTDRCISKSEPKAADESSGEGEERGEEVCDDAVEIDALAMDGCPYSLESRSIDFFTRMTALAKAMHELATWRLSIDENKGPSLP</sequence>
<dbReference type="GeneID" id="22575807"/>
<feature type="region of interest" description="Disordered" evidence="1">
    <location>
        <begin position="519"/>
        <end position="540"/>
    </location>
</feature>
<reference evidence="2 3" key="1">
    <citation type="journal article" date="2015" name="Sci. Rep.">
        <title>The genome of Leishmania panamensis: insights into genomics of the L. (Viannia) subgenus.</title>
        <authorList>
            <person name="Llanes A."/>
            <person name="Restrepo C.M."/>
            <person name="Vecchio G.D."/>
            <person name="Anguizola F.J."/>
            <person name="Lleonart R."/>
        </authorList>
    </citation>
    <scope>NUCLEOTIDE SEQUENCE [LARGE SCALE GENOMIC DNA]</scope>
    <source>
        <strain evidence="2 3">MHOM/PA/94/PSC-1</strain>
    </source>
</reference>
<evidence type="ECO:0000313" key="2">
    <source>
        <dbReference type="EMBL" id="AIN99022.1"/>
    </source>
</evidence>
<evidence type="ECO:0000313" key="3">
    <source>
        <dbReference type="Proteomes" id="UP000063063"/>
    </source>
</evidence>
<name>A0A088RSB4_LEIPA</name>
<dbReference type="KEGG" id="lpan:LPMP_251590"/>
<keyword evidence="3" id="KW-1185">Reference proteome</keyword>
<accession>A0A088RSB4</accession>
<dbReference type="VEuPathDB" id="TriTrypDB:LPAL13_250012300"/>
<dbReference type="AlphaFoldDB" id="A0A088RSB4"/>
<dbReference type="VEuPathDB" id="TriTrypDB:LPMP_251590"/>
<dbReference type="OrthoDB" id="272462at2759"/>
<dbReference type="EMBL" id="CP009394">
    <property type="protein sequence ID" value="AIN99022.1"/>
    <property type="molecule type" value="Genomic_DNA"/>
</dbReference>
<dbReference type="RefSeq" id="XP_010699729.1">
    <property type="nucleotide sequence ID" value="XM_010701427.1"/>
</dbReference>
<protein>
    <submittedName>
        <fullName evidence="2">Uncharacterized protein</fullName>
    </submittedName>
</protein>
<proteinExistence type="predicted"/>
<organism evidence="2 3">
    <name type="scientific">Leishmania panamensis</name>
    <dbReference type="NCBI Taxonomy" id="5679"/>
    <lineage>
        <taxon>Eukaryota</taxon>
        <taxon>Discoba</taxon>
        <taxon>Euglenozoa</taxon>
        <taxon>Kinetoplastea</taxon>
        <taxon>Metakinetoplastina</taxon>
        <taxon>Trypanosomatida</taxon>
        <taxon>Trypanosomatidae</taxon>
        <taxon>Leishmaniinae</taxon>
        <taxon>Leishmania</taxon>
        <taxon>Leishmania guyanensis species complex</taxon>
    </lineage>
</organism>
<evidence type="ECO:0000256" key="1">
    <source>
        <dbReference type="SAM" id="MobiDB-lite"/>
    </source>
</evidence>
<dbReference type="eggNOG" id="ENOG502S28Y">
    <property type="taxonomic scope" value="Eukaryota"/>
</dbReference>
<gene>
    <name evidence="2" type="ORF">LPMP_251590</name>
</gene>
<dbReference type="Proteomes" id="UP000063063">
    <property type="component" value="Chromosome 25"/>
</dbReference>